<gene>
    <name evidence="2" type="ORF">Z520_01586</name>
</gene>
<dbReference type="GeneID" id="27707332"/>
<feature type="compositionally biased region" description="Low complexity" evidence="1">
    <location>
        <begin position="104"/>
        <end position="143"/>
    </location>
</feature>
<organism evidence="2 3">
    <name type="scientific">Fonsecaea multimorphosa CBS 102226</name>
    <dbReference type="NCBI Taxonomy" id="1442371"/>
    <lineage>
        <taxon>Eukaryota</taxon>
        <taxon>Fungi</taxon>
        <taxon>Dikarya</taxon>
        <taxon>Ascomycota</taxon>
        <taxon>Pezizomycotina</taxon>
        <taxon>Eurotiomycetes</taxon>
        <taxon>Chaetothyriomycetidae</taxon>
        <taxon>Chaetothyriales</taxon>
        <taxon>Herpotrichiellaceae</taxon>
        <taxon>Fonsecaea</taxon>
    </lineage>
</organism>
<keyword evidence="3" id="KW-1185">Reference proteome</keyword>
<reference evidence="2 3" key="1">
    <citation type="submission" date="2015-01" db="EMBL/GenBank/DDBJ databases">
        <title>The Genome Sequence of Fonsecaea multimorphosa CBS 102226.</title>
        <authorList>
            <consortium name="The Broad Institute Genomics Platform"/>
            <person name="Cuomo C."/>
            <person name="de Hoog S."/>
            <person name="Gorbushina A."/>
            <person name="Stielow B."/>
            <person name="Teixiera M."/>
            <person name="Abouelleil A."/>
            <person name="Chapman S.B."/>
            <person name="Priest M."/>
            <person name="Young S.K."/>
            <person name="Wortman J."/>
            <person name="Nusbaum C."/>
            <person name="Birren B."/>
        </authorList>
    </citation>
    <scope>NUCLEOTIDE SEQUENCE [LARGE SCALE GENOMIC DNA]</scope>
    <source>
        <strain evidence="2 3">CBS 102226</strain>
    </source>
</reference>
<accession>A0A0D2L221</accession>
<name>A0A0D2L221_9EURO</name>
<dbReference type="RefSeq" id="XP_016637241.1">
    <property type="nucleotide sequence ID" value="XM_016772102.1"/>
</dbReference>
<proteinExistence type="predicted"/>
<dbReference type="STRING" id="1442371.A0A0D2L221"/>
<dbReference type="OrthoDB" id="4160690at2759"/>
<sequence length="216" mass="22016">MHYTLPSVMALAVASVSASLLYPINFPLRRRQEPGTPEYDCHANCGTVIVDGRTEGYCDTANFTSALQACLDCALEFDIWQYYGHSVAQAATACGLDATPVPANATSATTSSATTASTPLSSPQSTEATSSASNTASSIETASVTPGQTMSEVSVAPGNGREPKTTNSIDDFCSNRTSTGAGSAVTATETGSFANRIALGGGHVALPLAALLPGLL</sequence>
<evidence type="ECO:0000313" key="3">
    <source>
        <dbReference type="Proteomes" id="UP000053411"/>
    </source>
</evidence>
<dbReference type="AlphaFoldDB" id="A0A0D2L221"/>
<feature type="region of interest" description="Disordered" evidence="1">
    <location>
        <begin position="104"/>
        <end position="183"/>
    </location>
</feature>
<protein>
    <submittedName>
        <fullName evidence="2">Uncharacterized protein</fullName>
    </submittedName>
</protein>
<dbReference type="VEuPathDB" id="FungiDB:Z520_01586"/>
<dbReference type="EMBL" id="KN848063">
    <property type="protein sequence ID" value="KIY03119.1"/>
    <property type="molecule type" value="Genomic_DNA"/>
</dbReference>
<evidence type="ECO:0000313" key="2">
    <source>
        <dbReference type="EMBL" id="KIY03119.1"/>
    </source>
</evidence>
<dbReference type="Proteomes" id="UP000053411">
    <property type="component" value="Unassembled WGS sequence"/>
</dbReference>
<evidence type="ECO:0000256" key="1">
    <source>
        <dbReference type="SAM" id="MobiDB-lite"/>
    </source>
</evidence>